<sequence length="356" mass="39355">MLKKLVLKDEELDDVVLPKEDVVNLKEGARWMAVVRVHTTRHFGNQPFFQKMDVAWGFAKSWTIRPVEDNLFILQVSCLGDWNRVMNDGPWIFRQMGVMVEPYDGVADPASVVLNRLHAWVQVRGIPPLFRKDDIVRDMAARIGEVLGAEMYALGASGTSFVRVRVKLDVHKALTRVVGLHPEGSERLMFQVLYEKLPKFCDVCGLLGHGVEECEDGVHEQSALQYGEWMIAPMEDWHPNSSGVRMREPPRENFRGGRGGGRGYGAADSRKRPPGATPPRAGKGEAATPGAEGRLMLNDGQGDPSARKNLDIVLAAEKEGAKVGDASPVKPDTKRPRMSGSNSDEAGSVEGHRQEQ</sequence>
<feature type="compositionally biased region" description="Basic and acidic residues" evidence="1">
    <location>
        <begin position="305"/>
        <end position="322"/>
    </location>
</feature>
<evidence type="ECO:0000313" key="4">
    <source>
        <dbReference type="Proteomes" id="UP001231189"/>
    </source>
</evidence>
<dbReference type="InterPro" id="IPR040256">
    <property type="entry name" value="At4g02000-like"/>
</dbReference>
<dbReference type="AlphaFoldDB" id="A0AAD8SNQ7"/>
<gene>
    <name evidence="3" type="ORF">QYE76_048986</name>
</gene>
<organism evidence="3 4">
    <name type="scientific">Lolium multiflorum</name>
    <name type="common">Italian ryegrass</name>
    <name type="synonym">Lolium perenne subsp. multiflorum</name>
    <dbReference type="NCBI Taxonomy" id="4521"/>
    <lineage>
        <taxon>Eukaryota</taxon>
        <taxon>Viridiplantae</taxon>
        <taxon>Streptophyta</taxon>
        <taxon>Embryophyta</taxon>
        <taxon>Tracheophyta</taxon>
        <taxon>Spermatophyta</taxon>
        <taxon>Magnoliopsida</taxon>
        <taxon>Liliopsida</taxon>
        <taxon>Poales</taxon>
        <taxon>Poaceae</taxon>
        <taxon>BOP clade</taxon>
        <taxon>Pooideae</taxon>
        <taxon>Poodae</taxon>
        <taxon>Poeae</taxon>
        <taxon>Poeae Chloroplast Group 2 (Poeae type)</taxon>
        <taxon>Loliodinae</taxon>
        <taxon>Loliinae</taxon>
        <taxon>Lolium</taxon>
    </lineage>
</organism>
<dbReference type="InterPro" id="IPR025836">
    <property type="entry name" value="Zn_knuckle_CX2CX4HX4C"/>
</dbReference>
<feature type="domain" description="Zinc knuckle CX2CX4HX4C" evidence="2">
    <location>
        <begin position="183"/>
        <end position="215"/>
    </location>
</feature>
<dbReference type="EMBL" id="JAUUTY010000003">
    <property type="protein sequence ID" value="KAK1660827.1"/>
    <property type="molecule type" value="Genomic_DNA"/>
</dbReference>
<name>A0AAD8SNQ7_LOLMU</name>
<dbReference type="Proteomes" id="UP001231189">
    <property type="component" value="Unassembled WGS sequence"/>
</dbReference>
<dbReference type="PANTHER" id="PTHR31286:SF167">
    <property type="entry name" value="OS09G0268800 PROTEIN"/>
    <property type="match status" value="1"/>
</dbReference>
<comment type="caution">
    <text evidence="3">The sequence shown here is derived from an EMBL/GenBank/DDBJ whole genome shotgun (WGS) entry which is preliminary data.</text>
</comment>
<reference evidence="3" key="1">
    <citation type="submission" date="2023-07" db="EMBL/GenBank/DDBJ databases">
        <title>A chromosome-level genome assembly of Lolium multiflorum.</title>
        <authorList>
            <person name="Chen Y."/>
            <person name="Copetti D."/>
            <person name="Kolliker R."/>
            <person name="Studer B."/>
        </authorList>
    </citation>
    <scope>NUCLEOTIDE SEQUENCE</scope>
    <source>
        <strain evidence="3">02402/16</strain>
        <tissue evidence="3">Leaf</tissue>
    </source>
</reference>
<feature type="compositionally biased region" description="Basic and acidic residues" evidence="1">
    <location>
        <begin position="245"/>
        <end position="255"/>
    </location>
</feature>
<accession>A0AAD8SNQ7</accession>
<evidence type="ECO:0000259" key="2">
    <source>
        <dbReference type="Pfam" id="PF14392"/>
    </source>
</evidence>
<protein>
    <recommendedName>
        <fullName evidence="2">Zinc knuckle CX2CX4HX4C domain-containing protein</fullName>
    </recommendedName>
</protein>
<proteinExistence type="predicted"/>
<feature type="region of interest" description="Disordered" evidence="1">
    <location>
        <begin position="240"/>
        <end position="356"/>
    </location>
</feature>
<keyword evidence="4" id="KW-1185">Reference proteome</keyword>
<evidence type="ECO:0000256" key="1">
    <source>
        <dbReference type="SAM" id="MobiDB-lite"/>
    </source>
</evidence>
<dbReference type="Pfam" id="PF14392">
    <property type="entry name" value="zf-CCHC_4"/>
    <property type="match status" value="1"/>
</dbReference>
<dbReference type="PANTHER" id="PTHR31286">
    <property type="entry name" value="GLYCINE-RICH CELL WALL STRUCTURAL PROTEIN 1.8-LIKE"/>
    <property type="match status" value="1"/>
</dbReference>
<evidence type="ECO:0000313" key="3">
    <source>
        <dbReference type="EMBL" id="KAK1660827.1"/>
    </source>
</evidence>